<dbReference type="KEGG" id="pcea:J3359_04505"/>
<dbReference type="Gene3D" id="3.90.1150.10">
    <property type="entry name" value="Aspartate Aminotransferase, domain 1"/>
    <property type="match status" value="1"/>
</dbReference>
<accession>A0A975H9Y7</accession>
<dbReference type="PANTHER" id="PTHR13693">
    <property type="entry name" value="CLASS II AMINOTRANSFERASE/8-AMINO-7-OXONONANOATE SYNTHASE"/>
    <property type="match status" value="1"/>
</dbReference>
<dbReference type="GO" id="GO:0008483">
    <property type="term" value="F:transaminase activity"/>
    <property type="evidence" value="ECO:0007669"/>
    <property type="project" value="UniProtKB-KW"/>
</dbReference>
<dbReference type="InterPro" id="IPR015424">
    <property type="entry name" value="PyrdxlP-dep_Trfase"/>
</dbReference>
<dbReference type="InterPro" id="IPR050087">
    <property type="entry name" value="AON_synthase_class-II"/>
</dbReference>
<dbReference type="GO" id="GO:0030170">
    <property type="term" value="F:pyridoxal phosphate binding"/>
    <property type="evidence" value="ECO:0007669"/>
    <property type="project" value="InterPro"/>
</dbReference>
<dbReference type="InterPro" id="IPR015421">
    <property type="entry name" value="PyrdxlP-dep_Trfase_major"/>
</dbReference>
<keyword evidence="7" id="KW-0032">Aminotransferase</keyword>
<evidence type="ECO:0000259" key="6">
    <source>
        <dbReference type="Pfam" id="PF00155"/>
    </source>
</evidence>
<evidence type="ECO:0000256" key="4">
    <source>
        <dbReference type="ARBA" id="ARBA00022898"/>
    </source>
</evidence>
<dbReference type="InterPro" id="IPR004839">
    <property type="entry name" value="Aminotransferase_I/II_large"/>
</dbReference>
<dbReference type="PANTHER" id="PTHR13693:SF3">
    <property type="entry name" value="LD36009P"/>
    <property type="match status" value="1"/>
</dbReference>
<name>A0A975H9Y7_9FLAO</name>
<dbReference type="Gene3D" id="3.40.640.10">
    <property type="entry name" value="Type I PLP-dependent aspartate aminotransferase-like (Major domain)"/>
    <property type="match status" value="1"/>
</dbReference>
<keyword evidence="3" id="KW-0808">Transferase</keyword>
<dbReference type="Pfam" id="PF00155">
    <property type="entry name" value="Aminotran_1_2"/>
    <property type="match status" value="1"/>
</dbReference>
<dbReference type="AlphaFoldDB" id="A0A975H9Y7"/>
<sequence length="425" mass="47344">MNTEININFNNASFKDFEKIPNLNFFQKVNTFKKFTNHMKINGHMNYGFVTHNGCGPEILLSTHCQKEPKKCISLVSNDYLNFTQHPKIKAAAIAGIQKYGTGSGASPLIGGYHEYHNLLEKKLSSFFNRPEDSSLIYTTGYTTNSATLLAMLKSNDCAIVDMAVHASVYEGLWETNVKRFPHNNLDYLERALSNAKSKYQTRMVIIDGVYSQDGDLAKMDEIYQLTKQYGGFLMVDDAHGIGVLGENGRGAIEMFNLLDKVDIISGTLSKALGHIGGFVISKPEVINYLKFQSRQYVFSSNSTPTINGLLTALDLIDEEPQWRTKLSENVAYFKKGLLDMNLDIGVTESPIIPIKIGNAHKTGDAARLLLKAGVYANAIMYPGVSRKDARIRTSLMATHTKEHLDKALNGFDYVNQKLGINTKQ</sequence>
<keyword evidence="4 5" id="KW-0663">Pyridoxal phosphate</keyword>
<gene>
    <name evidence="7" type="ORF">J3359_04505</name>
</gene>
<evidence type="ECO:0000256" key="3">
    <source>
        <dbReference type="ARBA" id="ARBA00022679"/>
    </source>
</evidence>
<dbReference type="Proteomes" id="UP000663920">
    <property type="component" value="Chromosome"/>
</dbReference>
<dbReference type="InterPro" id="IPR001917">
    <property type="entry name" value="Aminotrans_II_pyridoxalP_BS"/>
</dbReference>
<dbReference type="EMBL" id="CP071869">
    <property type="protein sequence ID" value="QTE23550.1"/>
    <property type="molecule type" value="Genomic_DNA"/>
</dbReference>
<feature type="domain" description="Aminotransferase class I/classII large" evidence="6">
    <location>
        <begin position="71"/>
        <end position="410"/>
    </location>
</feature>
<evidence type="ECO:0000256" key="1">
    <source>
        <dbReference type="ARBA" id="ARBA00001933"/>
    </source>
</evidence>
<reference evidence="7 8" key="1">
    <citation type="submission" date="2021-03" db="EMBL/GenBank/DDBJ databases">
        <title>Complete genome of Polaribacter_sp.SM13.</title>
        <authorList>
            <person name="Jeong S.W."/>
            <person name="Bae J.W."/>
        </authorList>
    </citation>
    <scope>NUCLEOTIDE SEQUENCE [LARGE SCALE GENOMIC DNA]</scope>
    <source>
        <strain evidence="7 8">SM13</strain>
    </source>
</reference>
<dbReference type="InterPro" id="IPR015422">
    <property type="entry name" value="PyrdxlP-dep_Trfase_small"/>
</dbReference>
<evidence type="ECO:0000313" key="7">
    <source>
        <dbReference type="EMBL" id="QTE23550.1"/>
    </source>
</evidence>
<evidence type="ECO:0000256" key="2">
    <source>
        <dbReference type="ARBA" id="ARBA00005189"/>
    </source>
</evidence>
<dbReference type="RefSeq" id="WP_208079557.1">
    <property type="nucleotide sequence ID" value="NZ_CP071869.1"/>
</dbReference>
<dbReference type="PROSITE" id="PS00599">
    <property type="entry name" value="AA_TRANSFER_CLASS_2"/>
    <property type="match status" value="1"/>
</dbReference>
<comment type="similarity">
    <text evidence="5">Belongs to the class-II pyridoxal-phosphate-dependent aminotransferase family.</text>
</comment>
<comment type="cofactor">
    <cofactor evidence="1 5">
        <name>pyridoxal 5'-phosphate</name>
        <dbReference type="ChEBI" id="CHEBI:597326"/>
    </cofactor>
</comment>
<comment type="pathway">
    <text evidence="2">Lipid metabolism.</text>
</comment>
<organism evidence="7 8">
    <name type="scientific">Polaribacter cellanae</name>
    <dbReference type="NCBI Taxonomy" id="2818493"/>
    <lineage>
        <taxon>Bacteria</taxon>
        <taxon>Pseudomonadati</taxon>
        <taxon>Bacteroidota</taxon>
        <taxon>Flavobacteriia</taxon>
        <taxon>Flavobacteriales</taxon>
        <taxon>Flavobacteriaceae</taxon>
    </lineage>
</organism>
<evidence type="ECO:0000313" key="8">
    <source>
        <dbReference type="Proteomes" id="UP000663920"/>
    </source>
</evidence>
<evidence type="ECO:0000256" key="5">
    <source>
        <dbReference type="RuleBase" id="RU003693"/>
    </source>
</evidence>
<proteinExistence type="inferred from homology"/>
<dbReference type="SUPFAM" id="SSF53383">
    <property type="entry name" value="PLP-dependent transferases"/>
    <property type="match status" value="1"/>
</dbReference>
<keyword evidence="8" id="KW-1185">Reference proteome</keyword>
<protein>
    <submittedName>
        <fullName evidence="7">Aminotransferase class I/II-fold pyridoxal phosphate-dependent enzyme</fullName>
    </submittedName>
</protein>